<reference evidence="1" key="1">
    <citation type="submission" date="2020-07" db="EMBL/GenBank/DDBJ databases">
        <title>Ethylene signaling mediates host invasion by parasitic plants.</title>
        <authorList>
            <person name="Yoshida S."/>
        </authorList>
    </citation>
    <scope>NUCLEOTIDE SEQUENCE</scope>
    <source>
        <strain evidence="1">Okayama</strain>
    </source>
</reference>
<evidence type="ECO:0000313" key="1">
    <source>
        <dbReference type="EMBL" id="GFP97400.1"/>
    </source>
</evidence>
<evidence type="ECO:0000313" key="2">
    <source>
        <dbReference type="Proteomes" id="UP000653305"/>
    </source>
</evidence>
<proteinExistence type="predicted"/>
<dbReference type="EMBL" id="BMAC01000486">
    <property type="protein sequence ID" value="GFP97400.1"/>
    <property type="molecule type" value="Genomic_DNA"/>
</dbReference>
<dbReference type="AlphaFoldDB" id="A0A830CCQ9"/>
<organism evidence="1 2">
    <name type="scientific">Phtheirospermum japonicum</name>
    <dbReference type="NCBI Taxonomy" id="374723"/>
    <lineage>
        <taxon>Eukaryota</taxon>
        <taxon>Viridiplantae</taxon>
        <taxon>Streptophyta</taxon>
        <taxon>Embryophyta</taxon>
        <taxon>Tracheophyta</taxon>
        <taxon>Spermatophyta</taxon>
        <taxon>Magnoliopsida</taxon>
        <taxon>eudicotyledons</taxon>
        <taxon>Gunneridae</taxon>
        <taxon>Pentapetalae</taxon>
        <taxon>asterids</taxon>
        <taxon>lamiids</taxon>
        <taxon>Lamiales</taxon>
        <taxon>Orobanchaceae</taxon>
        <taxon>Orobanchaceae incertae sedis</taxon>
        <taxon>Phtheirospermum</taxon>
    </lineage>
</organism>
<gene>
    <name evidence="1" type="ORF">PHJA_001884100</name>
</gene>
<comment type="caution">
    <text evidence="1">The sequence shown here is derived from an EMBL/GenBank/DDBJ whole genome shotgun (WGS) entry which is preliminary data.</text>
</comment>
<sequence>MGNLEPPNPVKNQDPSEAQGFSRLLFCVRNSILKSTTIKSKATEPEFHPTLPPRRREPSACFRAHELKGTQEPKDQVSNQKLSHQSSLATACISNLLCAAVRGAYWNRGVWLVRPWRRREIAGLRGEENWTPVTAFNIVASTAQGCPITAADSGLPLSHRRRVLGQLDDWREMEKKMRKKRWEIELGLEDPFSYPQQPSQ</sequence>
<protein>
    <submittedName>
        <fullName evidence="1">Uncharacterized protein</fullName>
    </submittedName>
</protein>
<name>A0A830CCQ9_9LAMI</name>
<keyword evidence="2" id="KW-1185">Reference proteome</keyword>
<accession>A0A830CCQ9</accession>
<dbReference type="Proteomes" id="UP000653305">
    <property type="component" value="Unassembled WGS sequence"/>
</dbReference>